<sequence>MERNILTISGGGFSEEDNAYIDEYLLKIARKQEPLKIAFIATASSDAQSYIDKFYEAFKTELPSHITMRDFELPNIQEVVNALDIVYVGGGNTQYMLEIWQKTGFDNVLRNAYQKGVILAGISAGAMCWFETCYSEKNEEEYEEFKGLDMLKGSLCPHYNDTERRIAFNSWATTQKNSTLYTLEDNENLHFKNEKLIAKIIT</sequence>
<dbReference type="InterPro" id="IPR005320">
    <property type="entry name" value="Peptidase_S51"/>
</dbReference>
<dbReference type="PANTHER" id="PTHR20842:SF0">
    <property type="entry name" value="ALPHA-ASPARTYL DIPEPTIDASE"/>
    <property type="match status" value="1"/>
</dbReference>
<comment type="caution">
    <text evidence="5">The sequence shown here is derived from an EMBL/GenBank/DDBJ whole genome shotgun (WGS) entry which is preliminary data.</text>
</comment>
<dbReference type="Gene3D" id="3.40.50.880">
    <property type="match status" value="1"/>
</dbReference>
<dbReference type="STRING" id="1236973.JCM9157_3633"/>
<keyword evidence="4" id="KW-0720">Serine protease</keyword>
<proteinExistence type="inferred from homology"/>
<dbReference type="SUPFAM" id="SSF52317">
    <property type="entry name" value="Class I glutamine amidotransferase-like"/>
    <property type="match status" value="1"/>
</dbReference>
<dbReference type="EMBL" id="BAUV01000035">
    <property type="protein sequence ID" value="GAE36447.1"/>
    <property type="molecule type" value="Genomic_DNA"/>
</dbReference>
<accession>W4QX42</accession>
<dbReference type="InterPro" id="IPR029062">
    <property type="entry name" value="Class_I_gatase-like"/>
</dbReference>
<dbReference type="GO" id="GO:0008236">
    <property type="term" value="F:serine-type peptidase activity"/>
    <property type="evidence" value="ECO:0007669"/>
    <property type="project" value="UniProtKB-KW"/>
</dbReference>
<dbReference type="GO" id="GO:0006508">
    <property type="term" value="P:proteolysis"/>
    <property type="evidence" value="ECO:0007669"/>
    <property type="project" value="UniProtKB-KW"/>
</dbReference>
<dbReference type="RefSeq" id="WP_081734222.1">
    <property type="nucleotide sequence ID" value="NZ_BAUV01000035.1"/>
</dbReference>
<keyword evidence="6" id="KW-1185">Reference proteome</keyword>
<dbReference type="CDD" id="cd03146">
    <property type="entry name" value="GAT1_Peptidase_E"/>
    <property type="match status" value="1"/>
</dbReference>
<reference evidence="5 6" key="1">
    <citation type="journal article" date="2014" name="Genome Announc.">
        <title>Draft Genome Sequences of Three Alkaliphilic Bacillus Strains, Bacillus wakoensis JCM 9140T, Bacillus akibai JCM 9157T, and Bacillus hemicellulosilyticus JCM 9152T.</title>
        <authorList>
            <person name="Yuki M."/>
            <person name="Oshima K."/>
            <person name="Suda W."/>
            <person name="Oshida Y."/>
            <person name="Kitamura K."/>
            <person name="Iida T."/>
            <person name="Hattori M."/>
            <person name="Ohkuma M."/>
        </authorList>
    </citation>
    <scope>NUCLEOTIDE SEQUENCE [LARGE SCALE GENOMIC DNA]</scope>
    <source>
        <strain evidence="5 6">JCM 9157</strain>
    </source>
</reference>
<name>W4QX42_HALA3</name>
<keyword evidence="2" id="KW-0645">Protease</keyword>
<dbReference type="Pfam" id="PF03575">
    <property type="entry name" value="Peptidase_S51"/>
    <property type="match status" value="1"/>
</dbReference>
<organism evidence="5 6">
    <name type="scientific">Halalkalibacter akibai (strain ATCC 43226 / DSM 21942 / CIP 109018 / JCM 9157 / 1139)</name>
    <name type="common">Bacillus akibai</name>
    <dbReference type="NCBI Taxonomy" id="1236973"/>
    <lineage>
        <taxon>Bacteria</taxon>
        <taxon>Bacillati</taxon>
        <taxon>Bacillota</taxon>
        <taxon>Bacilli</taxon>
        <taxon>Bacillales</taxon>
        <taxon>Bacillaceae</taxon>
        <taxon>Halalkalibacter</taxon>
    </lineage>
</organism>
<dbReference type="PANTHER" id="PTHR20842">
    <property type="entry name" value="PROTEASE S51 ALPHA-ASPARTYL DIPEPTIDASE"/>
    <property type="match status" value="1"/>
</dbReference>
<keyword evidence="3" id="KW-0378">Hydrolase</keyword>
<dbReference type="eggNOG" id="COG3340">
    <property type="taxonomic scope" value="Bacteria"/>
</dbReference>
<dbReference type="Proteomes" id="UP000018896">
    <property type="component" value="Unassembled WGS sequence"/>
</dbReference>
<protein>
    <submittedName>
        <fullName evidence="5">Peptidase E</fullName>
    </submittedName>
</protein>
<evidence type="ECO:0000256" key="4">
    <source>
        <dbReference type="ARBA" id="ARBA00022825"/>
    </source>
</evidence>
<evidence type="ECO:0000256" key="3">
    <source>
        <dbReference type="ARBA" id="ARBA00022801"/>
    </source>
</evidence>
<comment type="similarity">
    <text evidence="1">Belongs to the peptidase S51 family.</text>
</comment>
<dbReference type="AlphaFoldDB" id="W4QX42"/>
<evidence type="ECO:0000256" key="2">
    <source>
        <dbReference type="ARBA" id="ARBA00022670"/>
    </source>
</evidence>
<evidence type="ECO:0000313" key="5">
    <source>
        <dbReference type="EMBL" id="GAE36447.1"/>
    </source>
</evidence>
<evidence type="ECO:0000256" key="1">
    <source>
        <dbReference type="ARBA" id="ARBA00006534"/>
    </source>
</evidence>
<evidence type="ECO:0000313" key="6">
    <source>
        <dbReference type="Proteomes" id="UP000018896"/>
    </source>
</evidence>
<gene>
    <name evidence="5" type="ORF">JCM9157_3633</name>
</gene>
<dbReference type="OrthoDB" id="9778515at2"/>